<feature type="compositionally biased region" description="Polar residues" evidence="7">
    <location>
        <begin position="71"/>
        <end position="82"/>
    </location>
</feature>
<dbReference type="eggNOG" id="KOG3927">
    <property type="taxonomic scope" value="Eukaryota"/>
</dbReference>
<sequence>MVGSNSSRDDSQQRKSFLDKQNSSKTAKSRVGSSEKSKSSKTEKSTQQSEKKTERSTANTTIKSEAPSKKLITQQSTASIQSVGRRGPKMSDGTEFDAGPYGYIFSFIFLFVLWGLATMLAIALVWFNFSRLDRQYPIYFGDGSFLGGAPKVSFDPNPRQFLEDGTKNAMSWNIYEFSTYVNYLIRYKQVLKKYSGGIGKQKVKKEEMCKNQTMTRENACKFDRLTDFGECTLSLDNLERGFGYSKGQPCIMLKLNKIVGWVPNLSPSKNKTKCPSGDLCCGQGIKFKCTSNADVKFEYFPKTGIPTCYFPYANQGGYEQPYQMVKLTNITVNRETTIECAPEDSSLNTLASGKTNEARFHILMTKNRPVETVG</sequence>
<accession>Q9XUG9</accession>
<dbReference type="Reactome" id="R-CEL-2173795">
    <property type="pathway name" value="Downregulation of SMAD2/3:SMAD4 transcriptional activity"/>
</dbReference>
<dbReference type="Gene3D" id="2.60.40.1660">
    <property type="entry name" value="Na, k-atpase alpha subunit"/>
    <property type="match status" value="1"/>
</dbReference>
<dbReference type="GO" id="GO:1990573">
    <property type="term" value="P:potassium ion import across plasma membrane"/>
    <property type="evidence" value="ECO:0000318"/>
    <property type="project" value="GO_Central"/>
</dbReference>
<dbReference type="GO" id="GO:0030007">
    <property type="term" value="P:intracellular potassium ion homeostasis"/>
    <property type="evidence" value="ECO:0000318"/>
    <property type="project" value="GO_Central"/>
</dbReference>
<dbReference type="IntAct" id="Q9XUG9">
    <property type="interactions" value="1"/>
</dbReference>
<keyword evidence="4" id="KW-0735">Signal-anchor</keyword>
<evidence type="ECO:0000256" key="1">
    <source>
        <dbReference type="ARBA" id="ARBA00004606"/>
    </source>
</evidence>
<protein>
    <submittedName>
        <fullName evidence="9">Sodium/potassium-transporting ATPase subunit beta</fullName>
    </submittedName>
</protein>
<dbReference type="GeneID" id="177950"/>
<dbReference type="UCSC" id="C43F9.6">
    <property type="organism name" value="c. elegans"/>
</dbReference>
<feature type="region of interest" description="Disordered" evidence="7">
    <location>
        <begin position="1"/>
        <end position="91"/>
    </location>
</feature>
<feature type="transmembrane region" description="Helical" evidence="8">
    <location>
        <begin position="101"/>
        <end position="127"/>
    </location>
</feature>
<dbReference type="Proteomes" id="UP000001940">
    <property type="component" value="Chromosome IV"/>
</dbReference>
<evidence type="ECO:0000256" key="4">
    <source>
        <dbReference type="ARBA" id="ARBA00022968"/>
    </source>
</evidence>
<dbReference type="AGR" id="WB:WBGene00008074"/>
<dbReference type="KEGG" id="cel:CELE_C43F9.6"/>
<dbReference type="WormBase" id="C43F9.6">
    <property type="protein sequence ID" value="CE19734"/>
    <property type="gene ID" value="WBGene00008074"/>
    <property type="gene designation" value="nkb-2"/>
</dbReference>
<dbReference type="Bgee" id="WBGene00008074">
    <property type="expression patterns" value="Expressed in material anatomical entity and 2 other cell types or tissues"/>
</dbReference>
<dbReference type="STRING" id="6239.C43F9.6.1"/>
<dbReference type="SMR" id="Q9XUG9"/>
<comment type="subcellular location">
    <subcellularLocation>
        <location evidence="1">Membrane</location>
        <topology evidence="1">Single-pass type II membrane protein</topology>
    </subcellularLocation>
</comment>
<dbReference type="CTD" id="177950"/>
<dbReference type="InParanoid" id="Q9XUG9"/>
<keyword evidence="12" id="KW-1267">Proteomics identification</keyword>
<dbReference type="FunCoup" id="Q9XUG9">
    <property type="interactions" value="1"/>
</dbReference>
<keyword evidence="6 8" id="KW-0472">Membrane</keyword>
<dbReference type="PANTHER" id="PTHR11523">
    <property type="entry name" value="SODIUM/POTASSIUM-DEPENDENT ATPASE BETA SUBUNIT"/>
    <property type="match status" value="1"/>
</dbReference>
<keyword evidence="10" id="KW-1185">Reference proteome</keyword>
<dbReference type="InterPro" id="IPR000402">
    <property type="entry name" value="Na/K_ATPase_sub_beta"/>
</dbReference>
<reference evidence="9 10" key="1">
    <citation type="journal article" date="1998" name="Science">
        <title>Genome sequence of the nematode C. elegans: a platform for investigating biology.</title>
        <authorList>
            <consortium name="The C. elegans sequencing consortium"/>
            <person name="Sulson J.E."/>
            <person name="Waterston R."/>
        </authorList>
    </citation>
    <scope>NUCLEOTIDE SEQUENCE [LARGE SCALE GENOMIC DNA]</scope>
    <source>
        <strain evidence="9 10">Bristol N2</strain>
    </source>
</reference>
<dbReference type="HOGENOM" id="CLU_759165_0_0_1"/>
<dbReference type="GO" id="GO:0036376">
    <property type="term" value="P:sodium ion export across plasma membrane"/>
    <property type="evidence" value="ECO:0000318"/>
    <property type="project" value="GO_Central"/>
</dbReference>
<dbReference type="PhylomeDB" id="Q9XUG9"/>
<keyword evidence="3 8" id="KW-0812">Transmembrane</keyword>
<dbReference type="RefSeq" id="NP_501958.1">
    <property type="nucleotide sequence ID" value="NM_069557.4"/>
</dbReference>
<keyword evidence="5 8" id="KW-1133">Transmembrane helix</keyword>
<dbReference type="AlphaFoldDB" id="Q9XUG9"/>
<dbReference type="OMA" id="QPCIMLK"/>
<dbReference type="GO" id="GO:0006883">
    <property type="term" value="P:intracellular sodium ion homeostasis"/>
    <property type="evidence" value="ECO:0000318"/>
    <property type="project" value="GO_Central"/>
</dbReference>
<evidence type="ECO:0007829" key="12">
    <source>
        <dbReference type="PeptideAtlas" id="Q9XUG9"/>
    </source>
</evidence>
<evidence type="ECO:0000256" key="7">
    <source>
        <dbReference type="SAM" id="MobiDB-lite"/>
    </source>
</evidence>
<feature type="compositionally biased region" description="Basic and acidic residues" evidence="7">
    <location>
        <begin position="33"/>
        <end position="55"/>
    </location>
</feature>
<proteinExistence type="evidence at protein level"/>
<evidence type="ECO:0000256" key="5">
    <source>
        <dbReference type="ARBA" id="ARBA00022989"/>
    </source>
</evidence>
<dbReference type="PaxDb" id="6239-C43F9.6"/>
<evidence type="ECO:0000256" key="6">
    <source>
        <dbReference type="ARBA" id="ARBA00023136"/>
    </source>
</evidence>
<dbReference type="OrthoDB" id="5912413at2759"/>
<evidence type="ECO:0000313" key="9">
    <source>
        <dbReference type="EMBL" id="CAB05149.1"/>
    </source>
</evidence>
<dbReference type="PeptideAtlas" id="Q9XUG9"/>
<feature type="compositionally biased region" description="Basic and acidic residues" evidence="7">
    <location>
        <begin position="7"/>
        <end position="18"/>
    </location>
</feature>
<dbReference type="Pfam" id="PF00287">
    <property type="entry name" value="Na_K-ATPase"/>
    <property type="match status" value="1"/>
</dbReference>
<organism evidence="9 10">
    <name type="scientific">Caenorhabditis elegans</name>
    <dbReference type="NCBI Taxonomy" id="6239"/>
    <lineage>
        <taxon>Eukaryota</taxon>
        <taxon>Metazoa</taxon>
        <taxon>Ecdysozoa</taxon>
        <taxon>Nematoda</taxon>
        <taxon>Chromadorea</taxon>
        <taxon>Rhabditida</taxon>
        <taxon>Rhabditina</taxon>
        <taxon>Rhabditomorpha</taxon>
        <taxon>Rhabditoidea</taxon>
        <taxon>Rhabditidae</taxon>
        <taxon>Peloderinae</taxon>
        <taxon>Caenorhabditis</taxon>
    </lineage>
</organism>
<evidence type="ECO:0000256" key="8">
    <source>
        <dbReference type="SAM" id="Phobius"/>
    </source>
</evidence>
<gene>
    <name evidence="9 11" type="primary">nkb-2</name>
    <name evidence="11" type="ORF">C43F9.6</name>
    <name evidence="9" type="ORF">CELE_C43F9.6</name>
</gene>
<evidence type="ECO:0000256" key="3">
    <source>
        <dbReference type="ARBA" id="ARBA00022692"/>
    </source>
</evidence>
<evidence type="ECO:0000313" key="10">
    <source>
        <dbReference type="Proteomes" id="UP000001940"/>
    </source>
</evidence>
<dbReference type="PANTHER" id="PTHR11523:SF52">
    <property type="entry name" value="SODIUM_POTASSIUM-TRANSPORTING ATPASE SUBUNIT BETA"/>
    <property type="match status" value="1"/>
</dbReference>
<comment type="similarity">
    <text evidence="2">Belongs to the X(+)/potassium ATPases subunit beta family.</text>
</comment>
<evidence type="ECO:0000256" key="2">
    <source>
        <dbReference type="ARBA" id="ARBA00005876"/>
    </source>
</evidence>
<name>Q9XUG9_CAEEL</name>
<dbReference type="GO" id="GO:0001671">
    <property type="term" value="F:ATPase activator activity"/>
    <property type="evidence" value="ECO:0000318"/>
    <property type="project" value="GO_Central"/>
</dbReference>
<dbReference type="InterPro" id="IPR038702">
    <property type="entry name" value="Na/K_ATPase_sub_beta_sf"/>
</dbReference>
<evidence type="ECO:0000313" key="11">
    <source>
        <dbReference type="WormBase" id="C43F9.6"/>
    </source>
</evidence>
<dbReference type="Reactome" id="R-CEL-210991">
    <property type="pathway name" value="Basigin interactions"/>
</dbReference>
<dbReference type="GO" id="GO:0005890">
    <property type="term" value="C:sodium:potassium-exchanging ATPase complex"/>
    <property type="evidence" value="ECO:0000318"/>
    <property type="project" value="GO_Central"/>
</dbReference>
<dbReference type="PIR" id="T19910">
    <property type="entry name" value="T19910"/>
</dbReference>
<dbReference type="EMBL" id="BX284604">
    <property type="protein sequence ID" value="CAB05149.1"/>
    <property type="molecule type" value="Genomic_DNA"/>
</dbReference>